<evidence type="ECO:0000259" key="8">
    <source>
        <dbReference type="Pfam" id="PF08543"/>
    </source>
</evidence>
<dbReference type="EC" id="2.7.1.35" evidence="2"/>
<dbReference type="GO" id="GO:0005829">
    <property type="term" value="C:cytosol"/>
    <property type="evidence" value="ECO:0007669"/>
    <property type="project" value="TreeGrafter"/>
</dbReference>
<dbReference type="OrthoDB" id="3689at2759"/>
<dbReference type="GO" id="GO:0005524">
    <property type="term" value="F:ATP binding"/>
    <property type="evidence" value="ECO:0007669"/>
    <property type="project" value="UniProtKB-KW"/>
</dbReference>
<dbReference type="GO" id="GO:0008478">
    <property type="term" value="F:pyridoxal kinase activity"/>
    <property type="evidence" value="ECO:0007669"/>
    <property type="project" value="UniProtKB-EC"/>
</dbReference>
<sequence length="361" mass="37520">MPQSHVVSGYVGNKSATLPLQLLGFDVDPIMSVQFSNHTGYPTIRGKAFDGDHLRELLEGLESNGLIRHTHLLTGYIGTLSTLEAIAAVARTLRAANPDLTYVCDPVLGDEGKCYVSEELVGAYRSTILPLASVLTPNQFEAELLTGRAITDEASALAVCDALHAMGPHTVIITSMEASSSSSASSAPAAAAGDSSGATGGEQDDPWTRGGAALLPGRHITLVASTQREQLPGRPSAFRSCRPAFYIPPTSSAGILGDLLAALLLAWAHRHPADLATAVETALAGLQGVLRVTSAAVAAEERAAAAALAASADADGPPGQGLLSSRERSAAVFRAKELRLVQAQAEVVTPRVELRAEPLLR</sequence>
<dbReference type="InterPro" id="IPR029056">
    <property type="entry name" value="Ribokinase-like"/>
</dbReference>
<dbReference type="GeneID" id="25742358"/>
<name>A0A0D2MCC8_9CHLO</name>
<keyword evidence="3 9" id="KW-0808">Transferase</keyword>
<dbReference type="InterPro" id="IPR013749">
    <property type="entry name" value="PM/HMP-P_kinase-1"/>
</dbReference>
<gene>
    <name evidence="9" type="ORF">MNEG_9483</name>
</gene>
<dbReference type="InterPro" id="IPR004625">
    <property type="entry name" value="PyrdxlKinase"/>
</dbReference>
<dbReference type="AlphaFoldDB" id="A0A0D2MCC8"/>
<dbReference type="KEGG" id="mng:MNEG_9483"/>
<evidence type="ECO:0000256" key="6">
    <source>
        <dbReference type="ARBA" id="ARBA00022840"/>
    </source>
</evidence>
<keyword evidence="10" id="KW-1185">Reference proteome</keyword>
<dbReference type="CDD" id="cd01173">
    <property type="entry name" value="pyridoxal_pyridoxamine_kinase"/>
    <property type="match status" value="1"/>
</dbReference>
<protein>
    <recommendedName>
        <fullName evidence="2">pyridoxal kinase</fullName>
        <ecNumber evidence="2">2.7.1.35</ecNumber>
    </recommendedName>
</protein>
<evidence type="ECO:0000256" key="3">
    <source>
        <dbReference type="ARBA" id="ARBA00022679"/>
    </source>
</evidence>
<dbReference type="PANTHER" id="PTHR10534">
    <property type="entry name" value="PYRIDOXAL KINASE"/>
    <property type="match status" value="1"/>
</dbReference>
<evidence type="ECO:0000256" key="1">
    <source>
        <dbReference type="ARBA" id="ARBA00008805"/>
    </source>
</evidence>
<dbReference type="NCBIfam" id="TIGR00687">
    <property type="entry name" value="pyridox_kin"/>
    <property type="match status" value="1"/>
</dbReference>
<evidence type="ECO:0000256" key="2">
    <source>
        <dbReference type="ARBA" id="ARBA00012104"/>
    </source>
</evidence>
<accession>A0A0D2MCC8</accession>
<dbReference type="RefSeq" id="XP_013897501.1">
    <property type="nucleotide sequence ID" value="XM_014042047.1"/>
</dbReference>
<keyword evidence="5 9" id="KW-0418">Kinase</keyword>
<feature type="region of interest" description="Disordered" evidence="7">
    <location>
        <begin position="183"/>
        <end position="210"/>
    </location>
</feature>
<evidence type="ECO:0000256" key="4">
    <source>
        <dbReference type="ARBA" id="ARBA00022741"/>
    </source>
</evidence>
<dbReference type="Gene3D" id="3.40.1190.20">
    <property type="match status" value="1"/>
</dbReference>
<organism evidence="9 10">
    <name type="scientific">Monoraphidium neglectum</name>
    <dbReference type="NCBI Taxonomy" id="145388"/>
    <lineage>
        <taxon>Eukaryota</taxon>
        <taxon>Viridiplantae</taxon>
        <taxon>Chlorophyta</taxon>
        <taxon>core chlorophytes</taxon>
        <taxon>Chlorophyceae</taxon>
        <taxon>CS clade</taxon>
        <taxon>Sphaeropleales</taxon>
        <taxon>Selenastraceae</taxon>
        <taxon>Monoraphidium</taxon>
    </lineage>
</organism>
<evidence type="ECO:0000256" key="5">
    <source>
        <dbReference type="ARBA" id="ARBA00022777"/>
    </source>
</evidence>
<feature type="domain" description="Pyridoxamine kinase/Phosphomethylpyrimidine kinase" evidence="8">
    <location>
        <begin position="77"/>
        <end position="181"/>
    </location>
</feature>
<comment type="similarity">
    <text evidence="1">Belongs to the pyridoxine kinase family.</text>
</comment>
<proteinExistence type="inferred from homology"/>
<feature type="compositionally biased region" description="Low complexity" evidence="7">
    <location>
        <begin position="183"/>
        <end position="197"/>
    </location>
</feature>
<dbReference type="GO" id="GO:0009443">
    <property type="term" value="P:pyridoxal 5'-phosphate salvage"/>
    <property type="evidence" value="ECO:0007669"/>
    <property type="project" value="InterPro"/>
</dbReference>
<evidence type="ECO:0000313" key="9">
    <source>
        <dbReference type="EMBL" id="KIY98481.1"/>
    </source>
</evidence>
<dbReference type="Proteomes" id="UP000054498">
    <property type="component" value="Unassembled WGS sequence"/>
</dbReference>
<keyword evidence="4" id="KW-0547">Nucleotide-binding</keyword>
<reference evidence="9 10" key="1">
    <citation type="journal article" date="2013" name="BMC Genomics">
        <title>Reconstruction of the lipid metabolism for the microalga Monoraphidium neglectum from its genome sequence reveals characteristics suitable for biofuel production.</title>
        <authorList>
            <person name="Bogen C."/>
            <person name="Al-Dilaimi A."/>
            <person name="Albersmeier A."/>
            <person name="Wichmann J."/>
            <person name="Grundmann M."/>
            <person name="Rupp O."/>
            <person name="Lauersen K.J."/>
            <person name="Blifernez-Klassen O."/>
            <person name="Kalinowski J."/>
            <person name="Goesmann A."/>
            <person name="Mussgnug J.H."/>
            <person name="Kruse O."/>
        </authorList>
    </citation>
    <scope>NUCLEOTIDE SEQUENCE [LARGE SCALE GENOMIC DNA]</scope>
    <source>
        <strain evidence="9 10">SAG 48.87</strain>
    </source>
</reference>
<dbReference type="Pfam" id="PF08543">
    <property type="entry name" value="Phos_pyr_kin"/>
    <property type="match status" value="1"/>
</dbReference>
<dbReference type="SUPFAM" id="SSF53613">
    <property type="entry name" value="Ribokinase-like"/>
    <property type="match status" value="1"/>
</dbReference>
<evidence type="ECO:0000256" key="7">
    <source>
        <dbReference type="SAM" id="MobiDB-lite"/>
    </source>
</evidence>
<dbReference type="PANTHER" id="PTHR10534:SF2">
    <property type="entry name" value="PYRIDOXAL KINASE"/>
    <property type="match status" value="1"/>
</dbReference>
<dbReference type="STRING" id="145388.A0A0D2MCC8"/>
<evidence type="ECO:0000313" key="10">
    <source>
        <dbReference type="Proteomes" id="UP000054498"/>
    </source>
</evidence>
<keyword evidence="6" id="KW-0067">ATP-binding</keyword>
<dbReference type="EMBL" id="KK102171">
    <property type="protein sequence ID" value="KIY98481.1"/>
    <property type="molecule type" value="Genomic_DNA"/>
</dbReference>